<dbReference type="Proteomes" id="UP001209229">
    <property type="component" value="Unassembled WGS sequence"/>
</dbReference>
<protein>
    <recommendedName>
        <fullName evidence="3">J domain-containing protein</fullName>
    </recommendedName>
</protein>
<keyword evidence="2" id="KW-1185">Reference proteome</keyword>
<dbReference type="Gene3D" id="1.10.287.110">
    <property type="entry name" value="DnaJ domain"/>
    <property type="match status" value="1"/>
</dbReference>
<accession>A0AAE3M7L9</accession>
<organism evidence="1 2">
    <name type="scientific">Plebeiibacterium sediminum</name>
    <dbReference type="NCBI Taxonomy" id="2992112"/>
    <lineage>
        <taxon>Bacteria</taxon>
        <taxon>Pseudomonadati</taxon>
        <taxon>Bacteroidota</taxon>
        <taxon>Bacteroidia</taxon>
        <taxon>Marinilabiliales</taxon>
        <taxon>Marinilabiliaceae</taxon>
        <taxon>Plebeiibacterium</taxon>
    </lineage>
</organism>
<gene>
    <name evidence="1" type="ORF">OM075_18655</name>
</gene>
<dbReference type="SUPFAM" id="SSF46565">
    <property type="entry name" value="Chaperone J-domain"/>
    <property type="match status" value="1"/>
</dbReference>
<proteinExistence type="predicted"/>
<comment type="caution">
    <text evidence="1">The sequence shown here is derived from an EMBL/GenBank/DDBJ whole genome shotgun (WGS) entry which is preliminary data.</text>
</comment>
<evidence type="ECO:0008006" key="3">
    <source>
        <dbReference type="Google" id="ProtNLM"/>
    </source>
</evidence>
<reference evidence="1" key="1">
    <citation type="submission" date="2022-10" db="EMBL/GenBank/DDBJ databases">
        <authorList>
            <person name="Yu W.X."/>
        </authorList>
    </citation>
    <scope>NUCLEOTIDE SEQUENCE</scope>
    <source>
        <strain evidence="1">AAT</strain>
    </source>
</reference>
<name>A0AAE3M7L9_9BACT</name>
<evidence type="ECO:0000313" key="2">
    <source>
        <dbReference type="Proteomes" id="UP001209229"/>
    </source>
</evidence>
<dbReference type="EMBL" id="JAPDPJ010000055">
    <property type="protein sequence ID" value="MCW3788497.1"/>
    <property type="molecule type" value="Genomic_DNA"/>
</dbReference>
<dbReference type="AlphaFoldDB" id="A0AAE3M7L9"/>
<sequence>MKYFLDITDIEEAKARYRKLAKQLHPDAGGIANEFQNMQNEYHSLLQKLQQNNYSSTLPQNVSPENELIKELGKYARTLIKKQVPQNYLRKKIEATDSTIKKSLFEDLVSLLDSIK</sequence>
<evidence type="ECO:0000313" key="1">
    <source>
        <dbReference type="EMBL" id="MCW3788497.1"/>
    </source>
</evidence>
<dbReference type="RefSeq" id="WP_301192056.1">
    <property type="nucleotide sequence ID" value="NZ_JAPDPJ010000055.1"/>
</dbReference>
<dbReference type="InterPro" id="IPR036869">
    <property type="entry name" value="J_dom_sf"/>
</dbReference>